<keyword evidence="11" id="KW-1185">Reference proteome</keyword>
<accession>W5SJU7</accession>
<evidence type="ECO:0000256" key="2">
    <source>
        <dbReference type="ARBA" id="ARBA00004459"/>
    </source>
</evidence>
<protein>
    <recommendedName>
        <fullName evidence="8">Variable large protein</fullName>
    </recommendedName>
</protein>
<geneLocation type="plasmid" evidence="10 11">
    <name>unnamed</name>
</geneLocation>
<keyword evidence="6 8" id="KW-0998">Cell outer membrane</keyword>
<keyword evidence="3" id="KW-0732">Signal</keyword>
<evidence type="ECO:0000256" key="7">
    <source>
        <dbReference type="ARBA" id="ARBA00023288"/>
    </source>
</evidence>
<organism evidence="10 11">
    <name type="scientific">Borrelia crocidurae DOU</name>
    <dbReference type="NCBI Taxonomy" id="1293575"/>
    <lineage>
        <taxon>Bacteria</taxon>
        <taxon>Pseudomonadati</taxon>
        <taxon>Spirochaetota</taxon>
        <taxon>Spirochaetia</taxon>
        <taxon>Spirochaetales</taxon>
        <taxon>Borreliaceae</taxon>
        <taxon>Borrelia</taxon>
    </lineage>
</organism>
<evidence type="ECO:0000256" key="5">
    <source>
        <dbReference type="ARBA" id="ARBA00023139"/>
    </source>
</evidence>
<dbReference type="HOGENOM" id="CLU_054711_0_0_12"/>
<evidence type="ECO:0000313" key="10">
    <source>
        <dbReference type="EMBL" id="AHH06913.1"/>
    </source>
</evidence>
<dbReference type="InterPro" id="IPR000680">
    <property type="entry name" value="Borrelia_lipo"/>
</dbReference>
<evidence type="ECO:0000313" key="11">
    <source>
        <dbReference type="Proteomes" id="UP000019337"/>
    </source>
</evidence>
<dbReference type="AlphaFoldDB" id="W5SJU7"/>
<reference evidence="10" key="1">
    <citation type="submission" date="2013-02" db="EMBL/GenBank/DDBJ databases">
        <title>Comparative genomics of Borrelia species.</title>
        <authorList>
            <person name="Schwan T.G."/>
            <person name="Raffel S.J."/>
            <person name="Porcella S.F."/>
        </authorList>
    </citation>
    <scope>NUCLEOTIDE SEQUENCE</scope>
    <source>
        <strain evidence="10">DOU</strain>
        <plasmid evidence="10">unnamed</plasmid>
    </source>
</reference>
<dbReference type="Proteomes" id="UP000019337">
    <property type="component" value="Plasmid unnamed"/>
</dbReference>
<keyword evidence="10" id="KW-0614">Plasmid</keyword>
<dbReference type="EMBL" id="CP004268">
    <property type="protein sequence ID" value="AHH06913.1"/>
    <property type="molecule type" value="Genomic_DNA"/>
</dbReference>
<keyword evidence="7 8" id="KW-0449">Lipoprotein</keyword>
<evidence type="ECO:0000256" key="9">
    <source>
        <dbReference type="SAM" id="Phobius"/>
    </source>
</evidence>
<dbReference type="SUPFAM" id="SSF74748">
    <property type="entry name" value="Variable surface antigen VlsE"/>
    <property type="match status" value="1"/>
</dbReference>
<name>W5SJU7_9SPIR</name>
<comment type="subcellular location">
    <subcellularLocation>
        <location evidence="2 8">Cell outer membrane</location>
        <topology evidence="2 8">Lipid-anchor</topology>
    </subcellularLocation>
</comment>
<keyword evidence="5 8" id="KW-0564">Palmitate</keyword>
<sequence length="372" mass="37712">MREGKKEDYVIEKRRGRVKGIILMMVVMVMGCNSGGVAGEGQVGGAGGGDGRGLSGAMMEVGRSAENVFYAFIELMSDVLGFNVKVGTKKEDVGGYFIGLGTKLEKASEELEKVAEKADTGGGDKDGLSNKSIKEAVDVAKGVLNVLKGYVSSLGAIGDSKPVGDAATDATGVTAGADALKGAFKALKGIVDTAEVEGVAKPKSANTSVKLSNADNKDGAKILATDNKAGVNDAGKAAVILSSVSGEEILASIVSSTENKVVKISNNVTANTTSLEFAVGGNGDHLAQDVALASAVSGGIALRSLVKDGKLASGAADGSTGGKEEVQKVGITAVNKLLGAVEEIVKKTVKNVIEKVKAEVDKAREPKAVGQQ</sequence>
<evidence type="ECO:0000256" key="8">
    <source>
        <dbReference type="RuleBase" id="RU363105"/>
    </source>
</evidence>
<evidence type="ECO:0000256" key="6">
    <source>
        <dbReference type="ARBA" id="ARBA00023237"/>
    </source>
</evidence>
<evidence type="ECO:0000256" key="1">
    <source>
        <dbReference type="ARBA" id="ARBA00003932"/>
    </source>
</evidence>
<dbReference type="Pfam" id="PF00921">
    <property type="entry name" value="Lipoprotein_2"/>
    <property type="match status" value="1"/>
</dbReference>
<evidence type="ECO:0000256" key="4">
    <source>
        <dbReference type="ARBA" id="ARBA00023136"/>
    </source>
</evidence>
<feature type="transmembrane region" description="Helical" evidence="9">
    <location>
        <begin position="21"/>
        <end position="39"/>
    </location>
</feature>
<keyword evidence="9" id="KW-1133">Transmembrane helix</keyword>
<proteinExistence type="predicted"/>
<gene>
    <name evidence="10" type="ORF">BCD_0847</name>
</gene>
<comment type="function">
    <text evidence="1 8">The Vlp and Vsp proteins are antigenically distinct proteins, only one vlp or vsp gene is transcriptionally active at any one time. Switching between these genes is a mechanism of host immune response evasion.</text>
</comment>
<keyword evidence="9" id="KW-0812">Transmembrane</keyword>
<keyword evidence="4 8" id="KW-0472">Membrane</keyword>
<dbReference type="PROSITE" id="PS51257">
    <property type="entry name" value="PROKAR_LIPOPROTEIN"/>
    <property type="match status" value="1"/>
</dbReference>
<evidence type="ECO:0000256" key="3">
    <source>
        <dbReference type="ARBA" id="ARBA00022729"/>
    </source>
</evidence>
<dbReference type="GO" id="GO:0009279">
    <property type="term" value="C:cell outer membrane"/>
    <property type="evidence" value="ECO:0007669"/>
    <property type="project" value="UniProtKB-SubCell"/>
</dbReference>